<reference evidence="2 3" key="2">
    <citation type="journal article" date="2013" name="Proc. Natl. Acad. Sci. U.S.A.">
        <title>Twelve previously unknown phage genera are ubiquitous in global oceans.</title>
        <authorList>
            <person name="Holmfeldt K."/>
            <person name="Solonenko N."/>
            <person name="Shah M."/>
            <person name="Corrier K."/>
            <person name="Riemann L."/>
            <person name="Verberkmoes N.C."/>
            <person name="Sullivan M.B."/>
        </authorList>
    </citation>
    <scope>NUCLEOTIDE SEQUENCE [LARGE SCALE GENOMIC DNA]</scope>
    <source>
        <strain evidence="2">PhiST</strain>
    </source>
</reference>
<dbReference type="KEGG" id="vg:15009913"/>
<gene>
    <name evidence="1" type="ORF">CGPG_00015</name>
    <name evidence="2" type="ORF">PhiST_gp095</name>
</gene>
<evidence type="ECO:0000313" key="4">
    <source>
        <dbReference type="Proteomes" id="UP000203074"/>
    </source>
</evidence>
<evidence type="ECO:0000313" key="3">
    <source>
        <dbReference type="Proteomes" id="UP000014729"/>
    </source>
</evidence>
<protein>
    <submittedName>
        <fullName evidence="1">Uncharacterized protein</fullName>
    </submittedName>
</protein>
<dbReference type="EMBL" id="HQ634192">
    <property type="protein sequence ID" value="AGH56714.1"/>
    <property type="molecule type" value="Genomic_DNA"/>
</dbReference>
<reference evidence="3" key="3">
    <citation type="submission" date="2013-03" db="EMBL/GenBank/DDBJ databases">
        <title>The Cellulophaga phages: a novel, diverse, and globally ubiquitous model system.</title>
        <authorList>
            <person name="Holmfeldt K."/>
            <person name="Solonenko N."/>
            <person name="Shah M."/>
            <person name="Corrier K."/>
            <person name="Riemann L."/>
            <person name="VerBerkmoes N.C."/>
            <person name="Sullivan M.B."/>
        </authorList>
    </citation>
    <scope>NUCLEOTIDE SEQUENCE [LARGE SCALE GENOMIC DNA]</scope>
</reference>
<reference evidence="1 4" key="1">
    <citation type="submission" date="2010-11" db="EMBL/GenBank/DDBJ databases">
        <title>The Genome Sequence of Cellulophaga phage phiST.</title>
        <authorList>
            <consortium name="The Broad Institute Genome Sequencing Platform"/>
            <person name="Henn M.R."/>
            <person name="Reimann L."/>
            <person name="Holmfelt K."/>
            <person name="Levin J."/>
            <person name="Malboeuf C."/>
            <person name="Casali M."/>
            <person name="Russ C."/>
            <person name="Lennon N."/>
            <person name="Chapman S.B."/>
            <person name="Erlich R."/>
            <person name="Young S.K."/>
            <person name="Yandava C."/>
            <person name="Zeng Q."/>
            <person name="Alvarado L."/>
            <person name="Anderson S."/>
            <person name="Berlin A."/>
            <person name="Chen Z."/>
            <person name="Freedman E."/>
            <person name="Gellesch M."/>
            <person name="Goldberg J."/>
            <person name="Green L."/>
            <person name="Griggs A."/>
            <person name="Gujja S."/>
            <person name="Heilman E.R."/>
            <person name="Heiman D."/>
            <person name="Hollinger A."/>
            <person name="Howarth C."/>
            <person name="Larson L."/>
            <person name="Mehta T."/>
            <person name="Pearson M."/>
            <person name="Roberts A."/>
            <person name="Ryan E."/>
            <person name="Saif S."/>
            <person name="Shea T."/>
            <person name="Shenoy N."/>
            <person name="Sisk P."/>
            <person name="Stolte C."/>
            <person name="Sykes S."/>
            <person name="White J."/>
            <person name="Haas B."/>
            <person name="Nusbaum C."/>
            <person name="Birren B."/>
        </authorList>
    </citation>
    <scope>NUCLEOTIDE SEQUENCE [LARGE SCALE GENOMIC DNA]</scope>
    <source>
        <strain evidence="1">PhiST</strain>
        <strain evidence="4">phiST</strain>
    </source>
</reference>
<dbReference type="EMBL" id="KC821604">
    <property type="protein sequence ID" value="AGO47234.1"/>
    <property type="molecule type" value="Genomic_DNA"/>
</dbReference>
<dbReference type="GeneID" id="15009913"/>
<dbReference type="Proteomes" id="UP000203074">
    <property type="component" value="Segment"/>
</dbReference>
<proteinExistence type="predicted"/>
<name>M4T1P7_9CAUD</name>
<sequence length="59" mass="6899">MDIEEFILNQDFMKKKNKSNIIQDWINKYGTKKIEEQVKTEIEDGILSPLVKANSINTN</sequence>
<accession>M4T1P7</accession>
<dbReference type="RefSeq" id="YP_007673397.1">
    <property type="nucleotide sequence ID" value="NC_020842.1"/>
</dbReference>
<dbReference type="Proteomes" id="UP000014729">
    <property type="component" value="Segment"/>
</dbReference>
<evidence type="ECO:0000313" key="2">
    <source>
        <dbReference type="EMBL" id="AGO47234.1"/>
    </source>
</evidence>
<evidence type="ECO:0000313" key="1">
    <source>
        <dbReference type="EMBL" id="AGH56714.1"/>
    </source>
</evidence>
<organism evidence="1 4">
    <name type="scientific">Cellulophaga phage phiST</name>
    <dbReference type="NCBI Taxonomy" id="756282"/>
    <lineage>
        <taxon>Viruses</taxon>
        <taxon>Duplodnaviria</taxon>
        <taxon>Heunggongvirae</taxon>
        <taxon>Uroviricota</taxon>
        <taxon>Caudoviricetes</taxon>
        <taxon>Cbastvirus</taxon>
        <taxon>Cbastvirus ST</taxon>
    </lineage>
</organism>
<keyword evidence="4" id="KW-1185">Reference proteome</keyword>